<dbReference type="OrthoDB" id="654211at2759"/>
<evidence type="ECO:0000256" key="3">
    <source>
        <dbReference type="ARBA" id="ARBA00022737"/>
    </source>
</evidence>
<name>A0A8K0RHR9_9PLEO</name>
<gene>
    <name evidence="8" type="ORF">FB567DRAFT_587966</name>
</gene>
<keyword evidence="2" id="KW-0479">Metal-binding</keyword>
<proteinExistence type="predicted"/>
<keyword evidence="3" id="KW-0677">Repeat</keyword>
<evidence type="ECO:0000256" key="5">
    <source>
        <dbReference type="ARBA" id="ARBA00022833"/>
    </source>
</evidence>
<evidence type="ECO:0000256" key="2">
    <source>
        <dbReference type="ARBA" id="ARBA00022723"/>
    </source>
</evidence>
<dbReference type="GO" id="GO:0008270">
    <property type="term" value="F:zinc ion binding"/>
    <property type="evidence" value="ECO:0007669"/>
    <property type="project" value="UniProtKB-KW"/>
</dbReference>
<evidence type="ECO:0000256" key="1">
    <source>
        <dbReference type="ARBA" id="ARBA00004123"/>
    </source>
</evidence>
<dbReference type="InterPro" id="IPR051059">
    <property type="entry name" value="VerF-like"/>
</dbReference>
<organism evidence="8 9">
    <name type="scientific">Paraphoma chrysanthemicola</name>
    <dbReference type="NCBI Taxonomy" id="798071"/>
    <lineage>
        <taxon>Eukaryota</taxon>
        <taxon>Fungi</taxon>
        <taxon>Dikarya</taxon>
        <taxon>Ascomycota</taxon>
        <taxon>Pezizomycotina</taxon>
        <taxon>Dothideomycetes</taxon>
        <taxon>Pleosporomycetidae</taxon>
        <taxon>Pleosporales</taxon>
        <taxon>Pleosporineae</taxon>
        <taxon>Phaeosphaeriaceae</taxon>
        <taxon>Paraphoma</taxon>
    </lineage>
</organism>
<dbReference type="EMBL" id="JAGMVJ010000002">
    <property type="protein sequence ID" value="KAH7093536.1"/>
    <property type="molecule type" value="Genomic_DNA"/>
</dbReference>
<reference evidence="8" key="1">
    <citation type="journal article" date="2021" name="Nat. Commun.">
        <title>Genetic determinants of endophytism in the Arabidopsis root mycobiome.</title>
        <authorList>
            <person name="Mesny F."/>
            <person name="Miyauchi S."/>
            <person name="Thiergart T."/>
            <person name="Pickel B."/>
            <person name="Atanasova L."/>
            <person name="Karlsson M."/>
            <person name="Huettel B."/>
            <person name="Barry K.W."/>
            <person name="Haridas S."/>
            <person name="Chen C."/>
            <person name="Bauer D."/>
            <person name="Andreopoulos W."/>
            <person name="Pangilinan J."/>
            <person name="LaButti K."/>
            <person name="Riley R."/>
            <person name="Lipzen A."/>
            <person name="Clum A."/>
            <person name="Drula E."/>
            <person name="Henrissat B."/>
            <person name="Kohler A."/>
            <person name="Grigoriev I.V."/>
            <person name="Martin F.M."/>
            <person name="Hacquard S."/>
        </authorList>
    </citation>
    <scope>NUCLEOTIDE SEQUENCE</scope>
    <source>
        <strain evidence="8">MPI-SDFR-AT-0120</strain>
    </source>
</reference>
<evidence type="ECO:0000256" key="6">
    <source>
        <dbReference type="ARBA" id="ARBA00023242"/>
    </source>
</evidence>
<dbReference type="AlphaFoldDB" id="A0A8K0RHR9"/>
<dbReference type="GO" id="GO:0005634">
    <property type="term" value="C:nucleus"/>
    <property type="evidence" value="ECO:0007669"/>
    <property type="project" value="UniProtKB-SubCell"/>
</dbReference>
<keyword evidence="9" id="KW-1185">Reference proteome</keyword>
<evidence type="ECO:0000313" key="8">
    <source>
        <dbReference type="EMBL" id="KAH7093536.1"/>
    </source>
</evidence>
<evidence type="ECO:0000256" key="4">
    <source>
        <dbReference type="ARBA" id="ARBA00022771"/>
    </source>
</evidence>
<evidence type="ECO:0000259" key="7">
    <source>
        <dbReference type="Pfam" id="PF04082"/>
    </source>
</evidence>
<dbReference type="Pfam" id="PF04082">
    <property type="entry name" value="Fungal_trans"/>
    <property type="match status" value="1"/>
</dbReference>
<dbReference type="InterPro" id="IPR007219">
    <property type="entry name" value="XnlR_reg_dom"/>
</dbReference>
<dbReference type="PANTHER" id="PTHR40626">
    <property type="entry name" value="MIP31509P"/>
    <property type="match status" value="1"/>
</dbReference>
<dbReference type="Proteomes" id="UP000813461">
    <property type="component" value="Unassembled WGS sequence"/>
</dbReference>
<evidence type="ECO:0000313" key="9">
    <source>
        <dbReference type="Proteomes" id="UP000813461"/>
    </source>
</evidence>
<accession>A0A8K0RHR9</accession>
<dbReference type="GO" id="GO:0006351">
    <property type="term" value="P:DNA-templated transcription"/>
    <property type="evidence" value="ECO:0007669"/>
    <property type="project" value="InterPro"/>
</dbReference>
<feature type="domain" description="Xylanolytic transcriptional activator regulatory" evidence="7">
    <location>
        <begin position="232"/>
        <end position="426"/>
    </location>
</feature>
<sequence length="626" mass="71428">MEQPCANCRVIATPCQYGFAPDYQVLELEALPTPTSRVNDSANLDTIDDLSYSTFRSTPPLQDALDEFDQVSAFQEFLQPQFPEVFVPRIEDETMDWIDLLNAEGTAEPAQLNPDNPAGKIRRFKFLYNFTGKTGLAATFDCGNLAQRENVLASWQEEILSKAQSPITSFESQPCFSGLLDPLVIKLHQLVHRLKEVVTMKPRNSVIALSWTAELEQQCLDFFSPSNVRRCLMAYWAIWHPNVNFVHKPSFDPKKSNLTLLAAMVLIGACVSPAPKCGTQARLWFDCVEEMVFSDDHFCSDFFSFSGREATSQEVQKAKIQAVQAAYMVCLYQNWDGSDASRRRIRRYRFSTLVSVVRDLNLDRIQDTTYDEVPDHDFNWAEFIAREELTRTLLWIFLLDTCFVIFNNLPPRMVIKEMQMRMAYPEACFQAATAPECAAETHSWMSMSTSVCKLSVREAVEAFCAESLSARKCADFANLGPLNLFVITSAFHILIFQHMNSFSDIGQMTAMDNALRNWQDVWNDYCRDLANQPPHVMVDGDDPKLATEDMWRRVGFMQHADEFRLLAVLLKERIMLKSVQQLPAFSAATENGDRGRIIDPVLNEYDQNSMRQINDLIASFENIQMQ</sequence>
<dbReference type="GO" id="GO:0000981">
    <property type="term" value="F:DNA-binding transcription factor activity, RNA polymerase II-specific"/>
    <property type="evidence" value="ECO:0007669"/>
    <property type="project" value="InterPro"/>
</dbReference>
<comment type="caution">
    <text evidence="8">The sequence shown here is derived from an EMBL/GenBank/DDBJ whole genome shotgun (WGS) entry which is preliminary data.</text>
</comment>
<keyword evidence="6" id="KW-0539">Nucleus</keyword>
<protein>
    <submittedName>
        <fullName evidence="8">Zinc finger, C2H2 type domain-containing protein</fullName>
    </submittedName>
</protein>
<dbReference type="GO" id="GO:0000785">
    <property type="term" value="C:chromatin"/>
    <property type="evidence" value="ECO:0007669"/>
    <property type="project" value="TreeGrafter"/>
</dbReference>
<dbReference type="GO" id="GO:0000978">
    <property type="term" value="F:RNA polymerase II cis-regulatory region sequence-specific DNA binding"/>
    <property type="evidence" value="ECO:0007669"/>
    <property type="project" value="InterPro"/>
</dbReference>
<keyword evidence="5" id="KW-0862">Zinc</keyword>
<dbReference type="PANTHER" id="PTHR40626:SF3">
    <property type="entry name" value="TRANSCRIPTION FACTOR WITH C2H2 AND ZN(2)-CYS(6) DNA BINDING DOMAIN (EUROFUNG)-RELATED"/>
    <property type="match status" value="1"/>
</dbReference>
<comment type="subcellular location">
    <subcellularLocation>
        <location evidence="1">Nucleus</location>
    </subcellularLocation>
</comment>
<keyword evidence="4" id="KW-0863">Zinc-finger</keyword>
<dbReference type="CDD" id="cd12148">
    <property type="entry name" value="fungal_TF_MHR"/>
    <property type="match status" value="1"/>
</dbReference>